<dbReference type="KEGG" id="vda:VDAG_01747"/>
<accession>G2WVW1</accession>
<evidence type="ECO:0000313" key="3">
    <source>
        <dbReference type="Proteomes" id="UP000001611"/>
    </source>
</evidence>
<dbReference type="RefSeq" id="XP_009656071.1">
    <property type="nucleotide sequence ID" value="XM_009657776.1"/>
</dbReference>
<dbReference type="InParanoid" id="G2WVW1"/>
<dbReference type="EMBL" id="DS572697">
    <property type="protein sequence ID" value="EGY19731.1"/>
    <property type="molecule type" value="Genomic_DNA"/>
</dbReference>
<keyword evidence="3" id="KW-1185">Reference proteome</keyword>
<proteinExistence type="predicted"/>
<dbReference type="Proteomes" id="UP000001611">
    <property type="component" value="Chromosome 7"/>
</dbReference>
<reference evidence="2 3" key="1">
    <citation type="submission" date="2008-03" db="EMBL/GenBank/DDBJ databases">
        <title>The Genome Sequence of Verticillium dahliae VdLs.17.</title>
        <authorList>
            <consortium name="The Broad Institute Genome Sequencing Platform"/>
            <person name="Ma L.-J.J."/>
            <person name="Klosterman S.J."/>
            <person name="Subbarao K."/>
            <person name="Dobinson K."/>
            <person name="Veronese P."/>
            <person name="Kang S."/>
            <person name="Gold S.E."/>
            <person name="Young S."/>
            <person name="Jaffe D."/>
            <person name="Gnerre S."/>
            <person name="Berlin A."/>
            <person name="Heiman D."/>
            <person name="Hepburn T."/>
            <person name="Sykes S."/>
            <person name="Alvarado L."/>
            <person name="Kodira C.D."/>
            <person name="Lander E."/>
            <person name="Galagan J."/>
            <person name="Nusbaum C."/>
            <person name="Birren B."/>
        </authorList>
    </citation>
    <scope>NUCLEOTIDE SEQUENCE [LARGE SCALE GENOMIC DNA]</scope>
    <source>
        <strain evidence="3">VdLs.17 / ATCC MYA-4575 / FGSC 10137</strain>
    </source>
</reference>
<name>G2WVW1_VERDV</name>
<dbReference type="GeneID" id="20703210"/>
<evidence type="ECO:0000256" key="1">
    <source>
        <dbReference type="SAM" id="MobiDB-lite"/>
    </source>
</evidence>
<gene>
    <name evidence="2" type="ORF">VDAG_01747</name>
</gene>
<feature type="region of interest" description="Disordered" evidence="1">
    <location>
        <begin position="80"/>
        <end position="107"/>
    </location>
</feature>
<organism evidence="2 3">
    <name type="scientific">Verticillium dahliae (strain VdLs.17 / ATCC MYA-4575 / FGSC 10137)</name>
    <name type="common">Verticillium wilt</name>
    <dbReference type="NCBI Taxonomy" id="498257"/>
    <lineage>
        <taxon>Eukaryota</taxon>
        <taxon>Fungi</taxon>
        <taxon>Dikarya</taxon>
        <taxon>Ascomycota</taxon>
        <taxon>Pezizomycotina</taxon>
        <taxon>Sordariomycetes</taxon>
        <taxon>Hypocreomycetidae</taxon>
        <taxon>Glomerellales</taxon>
        <taxon>Plectosphaerellaceae</taxon>
        <taxon>Verticillium</taxon>
    </lineage>
</organism>
<protein>
    <submittedName>
        <fullName evidence="2">Uncharacterized protein</fullName>
    </submittedName>
</protein>
<dbReference type="AlphaFoldDB" id="G2WVW1"/>
<sequence length="107" mass="11239">MTRVLTQGGLAGLLSSSKAHTSLLALALAFALVLAFALTGRQSSSEPFFAPFGLVAECTPPTSRMIRSVLSLKLNNETLNHRPSGQGLPARPGVNPSVTHDTVRRAS</sequence>
<evidence type="ECO:0000313" key="2">
    <source>
        <dbReference type="EMBL" id="EGY19731.1"/>
    </source>
</evidence>
<dbReference type="HOGENOM" id="CLU_2211970_0_0_1"/>